<dbReference type="InterPro" id="IPR000160">
    <property type="entry name" value="GGDEF_dom"/>
</dbReference>
<dbReference type="RefSeq" id="WP_223911236.1">
    <property type="nucleotide sequence ID" value="NZ_AP024238.1"/>
</dbReference>
<keyword evidence="6" id="KW-1185">Reference proteome</keyword>
<sequence>MKPLLPHLLFGSVTFEESEEYQEFQYKFLIVVMVFGALFTSFFIVADSIQLNPLGGPHMRSMAFFSTLAMLLFAVLRGRKHLFKPVAWTYEAICLLEYSSALMYVPEDELRLLWFFVNIPGVFILLGKRVGWFITLGTCAGLTLGNTHLSHPYSLPAMATNMAAMLYMGAFFHVYSNRSISYFTRMQAYNTKLHQLATHDPLTGVMNARAYYERCDQLIAAASRKNEGFSVLFLDLDHFKAVNDTYGHAAGDWVLKAVASTVRSSIRRSDAMGRVGGEEFSVFLPATASETAVEVAESIRQAIEDSMPDIGGRQLKVTASIGVAACAGTGQTMQHLQKQADEAMYVAKAAGRNRVSVLKHA</sequence>
<gene>
    <name evidence="5" type="ORF">MIZ03_1841</name>
</gene>
<dbReference type="SMART" id="SM00267">
    <property type="entry name" value="GGDEF"/>
    <property type="match status" value="1"/>
</dbReference>
<dbReference type="EMBL" id="AP024238">
    <property type="protein sequence ID" value="BCO26954.1"/>
    <property type="molecule type" value="Genomic_DNA"/>
</dbReference>
<dbReference type="EC" id="2.7.7.65" evidence="1"/>
<keyword evidence="3" id="KW-0812">Transmembrane</keyword>
<evidence type="ECO:0000256" key="2">
    <source>
        <dbReference type="ARBA" id="ARBA00034247"/>
    </source>
</evidence>
<feature type="transmembrane region" description="Helical" evidence="3">
    <location>
        <begin position="112"/>
        <end position="134"/>
    </location>
</feature>
<organism evidence="5 6">
    <name type="scientific">Rhodoferax lithotrophicus</name>
    <dbReference type="NCBI Taxonomy" id="2798804"/>
    <lineage>
        <taxon>Bacteria</taxon>
        <taxon>Pseudomonadati</taxon>
        <taxon>Pseudomonadota</taxon>
        <taxon>Betaproteobacteria</taxon>
        <taxon>Burkholderiales</taxon>
        <taxon>Comamonadaceae</taxon>
        <taxon>Rhodoferax</taxon>
    </lineage>
</organism>
<dbReference type="CDD" id="cd01949">
    <property type="entry name" value="GGDEF"/>
    <property type="match status" value="1"/>
</dbReference>
<feature type="transmembrane region" description="Helical" evidence="3">
    <location>
        <begin position="28"/>
        <end position="46"/>
    </location>
</feature>
<dbReference type="InterPro" id="IPR050469">
    <property type="entry name" value="Diguanylate_Cyclase"/>
</dbReference>
<evidence type="ECO:0000313" key="5">
    <source>
        <dbReference type="EMBL" id="BCO26954.1"/>
    </source>
</evidence>
<evidence type="ECO:0000256" key="1">
    <source>
        <dbReference type="ARBA" id="ARBA00012528"/>
    </source>
</evidence>
<dbReference type="SUPFAM" id="SSF55073">
    <property type="entry name" value="Nucleotide cyclase"/>
    <property type="match status" value="1"/>
</dbReference>
<keyword evidence="3" id="KW-1133">Transmembrane helix</keyword>
<comment type="catalytic activity">
    <reaction evidence="2">
        <text>2 GTP = 3',3'-c-di-GMP + 2 diphosphate</text>
        <dbReference type="Rhea" id="RHEA:24898"/>
        <dbReference type="ChEBI" id="CHEBI:33019"/>
        <dbReference type="ChEBI" id="CHEBI:37565"/>
        <dbReference type="ChEBI" id="CHEBI:58805"/>
        <dbReference type="EC" id="2.7.7.65"/>
    </reaction>
</comment>
<dbReference type="Proteomes" id="UP000824366">
    <property type="component" value="Chromosome"/>
</dbReference>
<proteinExistence type="predicted"/>
<evidence type="ECO:0000259" key="4">
    <source>
        <dbReference type="SMART" id="SM00267"/>
    </source>
</evidence>
<dbReference type="NCBIfam" id="TIGR00254">
    <property type="entry name" value="GGDEF"/>
    <property type="match status" value="1"/>
</dbReference>
<reference evidence="5 6" key="1">
    <citation type="journal article" date="2021" name="Microbiol. Spectr.">
        <title>A Single Bacterium Capable of Oxidation and Reduction of Iron at Circumneutral pH.</title>
        <authorList>
            <person name="Kato S."/>
            <person name="Ohkuma M."/>
        </authorList>
    </citation>
    <scope>NUCLEOTIDE SEQUENCE [LARGE SCALE GENOMIC DNA]</scope>
    <source>
        <strain evidence="5 6">MIZ03</strain>
    </source>
</reference>
<evidence type="ECO:0000256" key="3">
    <source>
        <dbReference type="SAM" id="Phobius"/>
    </source>
</evidence>
<name>A0ABM7ML19_9BURK</name>
<feature type="transmembrane region" description="Helical" evidence="3">
    <location>
        <begin position="154"/>
        <end position="175"/>
    </location>
</feature>
<dbReference type="PANTHER" id="PTHR45138">
    <property type="entry name" value="REGULATORY COMPONENTS OF SENSORY TRANSDUCTION SYSTEM"/>
    <property type="match status" value="1"/>
</dbReference>
<dbReference type="PANTHER" id="PTHR45138:SF9">
    <property type="entry name" value="DIGUANYLATE CYCLASE DGCM-RELATED"/>
    <property type="match status" value="1"/>
</dbReference>
<accession>A0ABM7ML19</accession>
<dbReference type="Gene3D" id="3.30.70.270">
    <property type="match status" value="1"/>
</dbReference>
<dbReference type="InterPro" id="IPR029787">
    <property type="entry name" value="Nucleotide_cyclase"/>
</dbReference>
<evidence type="ECO:0000313" key="6">
    <source>
        <dbReference type="Proteomes" id="UP000824366"/>
    </source>
</evidence>
<feature type="domain" description="GGDEF" evidence="4">
    <location>
        <begin position="186"/>
        <end position="358"/>
    </location>
</feature>
<feature type="transmembrane region" description="Helical" evidence="3">
    <location>
        <begin position="58"/>
        <end position="76"/>
    </location>
</feature>
<keyword evidence="3" id="KW-0472">Membrane</keyword>
<dbReference type="InterPro" id="IPR043128">
    <property type="entry name" value="Rev_trsase/Diguanyl_cyclase"/>
</dbReference>
<protein>
    <recommendedName>
        <fullName evidence="1">diguanylate cyclase</fullName>
        <ecNumber evidence="1">2.7.7.65</ecNumber>
    </recommendedName>
</protein>
<dbReference type="Pfam" id="PF00990">
    <property type="entry name" value="GGDEF"/>
    <property type="match status" value="1"/>
</dbReference>